<dbReference type="GO" id="GO:0019265">
    <property type="term" value="P:glycine biosynthetic process, by transamination of glyoxylate"/>
    <property type="evidence" value="ECO:0007669"/>
    <property type="project" value="TreeGrafter"/>
</dbReference>
<comment type="cofactor">
    <cofactor evidence="1">
        <name>pyridoxal 5'-phosphate</name>
        <dbReference type="ChEBI" id="CHEBI:597326"/>
    </cofactor>
</comment>
<proteinExistence type="inferred from homology"/>
<dbReference type="PANTHER" id="PTHR21152:SF40">
    <property type="entry name" value="ALANINE--GLYOXYLATE AMINOTRANSFERASE"/>
    <property type="match status" value="1"/>
</dbReference>
<reference evidence="7" key="1">
    <citation type="submission" date="2015-10" db="EMBL/GenBank/DDBJ databases">
        <authorList>
            <person name="Gilbert D.G."/>
        </authorList>
    </citation>
    <scope>NUCLEOTIDE SEQUENCE</scope>
</reference>
<feature type="domain" description="Aminotransferase class V" evidence="6">
    <location>
        <begin position="38"/>
        <end position="338"/>
    </location>
</feature>
<gene>
    <name evidence="7" type="ORF">MGWOODY_Clf1464</name>
</gene>
<accession>A0A160V6C0</accession>
<dbReference type="Gene3D" id="3.90.1150.10">
    <property type="entry name" value="Aspartate Aminotransferase, domain 1"/>
    <property type="match status" value="1"/>
</dbReference>
<evidence type="ECO:0000256" key="2">
    <source>
        <dbReference type="ARBA" id="ARBA00009236"/>
    </source>
</evidence>
<keyword evidence="4 7" id="KW-0808">Transferase</keyword>
<dbReference type="EMBL" id="FAXA01000038">
    <property type="protein sequence ID" value="CUV01299.1"/>
    <property type="molecule type" value="Genomic_DNA"/>
</dbReference>
<dbReference type="SUPFAM" id="SSF53383">
    <property type="entry name" value="PLP-dependent transferases"/>
    <property type="match status" value="1"/>
</dbReference>
<dbReference type="GO" id="GO:0005777">
    <property type="term" value="C:peroxisome"/>
    <property type="evidence" value="ECO:0007669"/>
    <property type="project" value="TreeGrafter"/>
</dbReference>
<evidence type="ECO:0000256" key="3">
    <source>
        <dbReference type="ARBA" id="ARBA00022576"/>
    </source>
</evidence>
<dbReference type="InterPro" id="IPR024169">
    <property type="entry name" value="SP_NH2Trfase/AEP_transaminase"/>
</dbReference>
<sequence>MTSSYMNELQPPQKVLLGPGPSTVHPRVLQALSLPVMGHLDPTFFQVMDDVCEMLRMVFHTTNFMTVPISSTGTGAMETACANIIEPGDSILVCRNGYFGIRLADIAERCGATVHVMDTPWGKAVDPQMLKDELKKRPGLKAVGVVHAETSTGVLSDMKELVEHIHESGALAIVDAVTSLGGHEVRMDDWGIDVCYSATQKCLGAPPGLAPISLSPAAMDVVAKRPSKVQSFYFNLKDLESYWNQTRAYHHTSPINMTYALREALRMMMEEGQENRINRHARVAAALRAGAEALGLSLLAEEGHRLNPLTTLSIPEGIEDAKVRRALLNDYDIEIGGGLGEFAGKAWRVGLMGESARERNVFALLSALETILSKEGYEVAFGASLSAAQRTIATFDDE</sequence>
<dbReference type="InterPro" id="IPR015424">
    <property type="entry name" value="PyrdxlP-dep_Trfase"/>
</dbReference>
<dbReference type="PANTHER" id="PTHR21152">
    <property type="entry name" value="AMINOTRANSFERASE CLASS V"/>
    <property type="match status" value="1"/>
</dbReference>
<dbReference type="Pfam" id="PF00266">
    <property type="entry name" value="Aminotran_5"/>
    <property type="match status" value="1"/>
</dbReference>
<dbReference type="AlphaFoldDB" id="A0A160V6C0"/>
<keyword evidence="7" id="KW-0670">Pyruvate</keyword>
<dbReference type="FunFam" id="3.40.640.10:FF:000027">
    <property type="entry name" value="Serine--pyruvate aminotransferase, mitochondrial"/>
    <property type="match status" value="1"/>
</dbReference>
<evidence type="ECO:0000313" key="7">
    <source>
        <dbReference type="EMBL" id="CUV01299.1"/>
    </source>
</evidence>
<evidence type="ECO:0000259" key="6">
    <source>
        <dbReference type="Pfam" id="PF00266"/>
    </source>
</evidence>
<dbReference type="GO" id="GO:0004760">
    <property type="term" value="F:L-serine-pyruvate transaminase activity"/>
    <property type="evidence" value="ECO:0007669"/>
    <property type="project" value="UniProtKB-EC"/>
</dbReference>
<keyword evidence="3 7" id="KW-0032">Aminotransferase</keyword>
<dbReference type="InterPro" id="IPR015421">
    <property type="entry name" value="PyrdxlP-dep_Trfase_major"/>
</dbReference>
<evidence type="ECO:0000256" key="4">
    <source>
        <dbReference type="ARBA" id="ARBA00022679"/>
    </source>
</evidence>
<comment type="similarity">
    <text evidence="2">Belongs to the class-V pyridoxal-phosphate-dependent aminotransferase family.</text>
</comment>
<dbReference type="EC" id="2.6.1.44" evidence="7"/>
<dbReference type="EC" id="2.6.1.51" evidence="7"/>
<name>A0A160V6C0_9ZZZZ</name>
<dbReference type="GO" id="GO:0008453">
    <property type="term" value="F:alanine-glyoxylate transaminase activity"/>
    <property type="evidence" value="ECO:0007669"/>
    <property type="project" value="UniProtKB-EC"/>
</dbReference>
<evidence type="ECO:0000256" key="5">
    <source>
        <dbReference type="ARBA" id="ARBA00022898"/>
    </source>
</evidence>
<dbReference type="Gene3D" id="3.40.640.10">
    <property type="entry name" value="Type I PLP-dependent aspartate aminotransferase-like (Major domain)"/>
    <property type="match status" value="1"/>
</dbReference>
<dbReference type="InterPro" id="IPR000192">
    <property type="entry name" value="Aminotrans_V_dom"/>
</dbReference>
<evidence type="ECO:0000256" key="1">
    <source>
        <dbReference type="ARBA" id="ARBA00001933"/>
    </source>
</evidence>
<protein>
    <submittedName>
        <fullName evidence="7">Serine--pyruvate aminotransferase / L-alanine:glyoxylate aminotransferase</fullName>
        <ecNumber evidence="7">2.6.1.44</ecNumber>
        <ecNumber evidence="7">2.6.1.51</ecNumber>
    </submittedName>
</protein>
<dbReference type="InterPro" id="IPR015422">
    <property type="entry name" value="PyrdxlP-dep_Trfase_small"/>
</dbReference>
<keyword evidence="5" id="KW-0663">Pyridoxal phosphate</keyword>
<organism evidence="7">
    <name type="scientific">hydrothermal vent metagenome</name>
    <dbReference type="NCBI Taxonomy" id="652676"/>
    <lineage>
        <taxon>unclassified sequences</taxon>
        <taxon>metagenomes</taxon>
        <taxon>ecological metagenomes</taxon>
    </lineage>
</organism>
<dbReference type="CDD" id="cd06451">
    <property type="entry name" value="AGAT_like"/>
    <property type="match status" value="1"/>
</dbReference>
<dbReference type="PIRSF" id="PIRSF000524">
    <property type="entry name" value="SPT"/>
    <property type="match status" value="1"/>
</dbReference>